<organism evidence="6 7">
    <name type="scientific">Talaromyces atroroseus</name>
    <dbReference type="NCBI Taxonomy" id="1441469"/>
    <lineage>
        <taxon>Eukaryota</taxon>
        <taxon>Fungi</taxon>
        <taxon>Dikarya</taxon>
        <taxon>Ascomycota</taxon>
        <taxon>Pezizomycotina</taxon>
        <taxon>Eurotiomycetes</taxon>
        <taxon>Eurotiomycetidae</taxon>
        <taxon>Eurotiales</taxon>
        <taxon>Trichocomaceae</taxon>
        <taxon>Talaromyces</taxon>
        <taxon>Talaromyces sect. Trachyspermi</taxon>
    </lineage>
</organism>
<sequence length="852" mass="93640">MLLRRAWQPAVDHHGVMNGEEMSLPVRARLWNAISLAVDAVPFAIAGHVVVVSHRRQPHLLLFLQLTPAIVTTPPVPAIPSSPRLHLSVLLLPTPSLSCLSFHTQHQHQTKRPPGPVYQPPPSVALPNSAPNTPKPTHLVLLRSQAEGIPFIFDLAGHSPRGSPPLIASDHPESPYTTTTAVSTTLSAAADFGSLAPAEESLVYDSASTHHTGSSLDRPRSIDQTLLSDSRNRRRRRRSDIPSPEPSEGNSGRGLSSNHLSSEGTRGAHRLGRAEGLPPSPKRRRLANMRPKDDQSPSTANGLLATSPRRKAALANSLNGSVSSNGANGHSATNGAAKHSVASSSTYFGHDREEVTRILIQGLFDLGYTGAAAALTRESGYELESPSVVAFRNAVLDGRWSEAESILLESFEDDNSADDDDDGDDGIDGEYDSPSHWGKLALAETADKNEMLFLLRQQKFMELLEARDLAFISPAVMIPDRRLAVLLDYVKHNQINQCLYHNTAQPPSLYCDHICDRNSFPRHATYQLTRHLNEVWYVEFSHDGTKLVTASKDKSVIIYDATDKFSVVHKFFEHQKPVAYATWSPDDSKLITCSQDKTAKVWDVQTGRCLLTIEQHSEAVTAAAWAPDGESFVTASMDIKAQLCHWGLQGRRPLYVWPGGFRAVDCAITPDGTRLVACDEKDKLYVYDLETRVEEYCLCLKSKITSVSISKDSKYVLVNLIDNQIQLIDIETTEVVRRFYGQKQGEWVIRSCFGGAGENFIVSGSEDSQIYIWHKENGTLVETLDGHTKGCVNAVSWNPKNPSMFASAGDDFVVRIWTQDNNPYKGTAGKGGFTTPTEFTRTSALRSTTSLS</sequence>
<dbReference type="Proteomes" id="UP000214365">
    <property type="component" value="Unassembled WGS sequence"/>
</dbReference>
<accession>A0A225BAM2</accession>
<dbReference type="PANTHER" id="PTHR22838">
    <property type="entry name" value="WD REPEAT PROTEIN 26-RELATED"/>
    <property type="match status" value="1"/>
</dbReference>
<dbReference type="InterPro" id="IPR019775">
    <property type="entry name" value="WD40_repeat_CS"/>
</dbReference>
<dbReference type="SMART" id="SM00668">
    <property type="entry name" value="CTLH"/>
    <property type="match status" value="1"/>
</dbReference>
<dbReference type="SMART" id="SM00320">
    <property type="entry name" value="WD40"/>
    <property type="match status" value="7"/>
</dbReference>
<feature type="repeat" description="WD" evidence="3">
    <location>
        <begin position="613"/>
        <end position="638"/>
    </location>
</feature>
<reference evidence="6 7" key="1">
    <citation type="submission" date="2015-06" db="EMBL/GenBank/DDBJ databases">
        <title>Talaromyces atroroseus IBT 11181 draft genome.</title>
        <authorList>
            <person name="Rasmussen K.B."/>
            <person name="Rasmussen S."/>
            <person name="Petersen B."/>
            <person name="Sicheritz-Ponten T."/>
            <person name="Mortensen U.H."/>
            <person name="Thrane U."/>
        </authorList>
    </citation>
    <scope>NUCLEOTIDE SEQUENCE [LARGE SCALE GENOMIC DNA]</scope>
    <source>
        <strain evidence="6 7">IBT 11181</strain>
    </source>
</reference>
<dbReference type="Pfam" id="PF23627">
    <property type="entry name" value="LisH_WDR26"/>
    <property type="match status" value="1"/>
</dbReference>
<evidence type="ECO:0000256" key="1">
    <source>
        <dbReference type="ARBA" id="ARBA00022574"/>
    </source>
</evidence>
<evidence type="ECO:0000313" key="6">
    <source>
        <dbReference type="EMBL" id="OKL63965.1"/>
    </source>
</evidence>
<gene>
    <name evidence="6" type="ORF">UA08_00499</name>
</gene>
<dbReference type="PROSITE" id="PS50897">
    <property type="entry name" value="CTLH"/>
    <property type="match status" value="1"/>
</dbReference>
<dbReference type="InterPro" id="IPR036322">
    <property type="entry name" value="WD40_repeat_dom_sf"/>
</dbReference>
<dbReference type="InterPro" id="IPR001680">
    <property type="entry name" value="WD40_rpt"/>
</dbReference>
<proteinExistence type="predicted"/>
<feature type="compositionally biased region" description="Polar residues" evidence="4">
    <location>
        <begin position="248"/>
        <end position="264"/>
    </location>
</feature>
<dbReference type="GO" id="GO:0043161">
    <property type="term" value="P:proteasome-mediated ubiquitin-dependent protein catabolic process"/>
    <property type="evidence" value="ECO:0007669"/>
    <property type="project" value="TreeGrafter"/>
</dbReference>
<protein>
    <recommendedName>
        <fullName evidence="5">CTLH domain-containing protein</fullName>
    </recommendedName>
</protein>
<feature type="repeat" description="WD" evidence="3">
    <location>
        <begin position="571"/>
        <end position="612"/>
    </location>
</feature>
<dbReference type="GeneID" id="31000254"/>
<dbReference type="PANTHER" id="PTHR22838:SF0">
    <property type="entry name" value="WD REPEAT-CONTAINING PROTEIN 26"/>
    <property type="match status" value="1"/>
</dbReference>
<dbReference type="OrthoDB" id="972532at2759"/>
<evidence type="ECO:0000313" key="7">
    <source>
        <dbReference type="Proteomes" id="UP000214365"/>
    </source>
</evidence>
<dbReference type="AlphaFoldDB" id="A0A225BAM2"/>
<dbReference type="STRING" id="1441469.A0A225BAM2"/>
<feature type="domain" description="CTLH" evidence="5">
    <location>
        <begin position="391"/>
        <end position="471"/>
    </location>
</feature>
<evidence type="ECO:0000256" key="4">
    <source>
        <dbReference type="SAM" id="MobiDB-lite"/>
    </source>
</evidence>
<dbReference type="SUPFAM" id="SSF50978">
    <property type="entry name" value="WD40 repeat-like"/>
    <property type="match status" value="1"/>
</dbReference>
<feature type="region of interest" description="Disordered" evidence="4">
    <location>
        <begin position="206"/>
        <end position="306"/>
    </location>
</feature>
<dbReference type="InterPro" id="IPR006595">
    <property type="entry name" value="CTLH_C"/>
</dbReference>
<dbReference type="PROSITE" id="PS00678">
    <property type="entry name" value="WD_REPEATS_1"/>
    <property type="match status" value="1"/>
</dbReference>
<feature type="compositionally biased region" description="Pro residues" evidence="4">
    <location>
        <begin position="113"/>
        <end position="124"/>
    </location>
</feature>
<keyword evidence="7" id="KW-1185">Reference proteome</keyword>
<comment type="caution">
    <text evidence="6">The sequence shown here is derived from an EMBL/GenBank/DDBJ whole genome shotgun (WGS) entry which is preliminary data.</text>
</comment>
<evidence type="ECO:0000256" key="2">
    <source>
        <dbReference type="ARBA" id="ARBA00022737"/>
    </source>
</evidence>
<keyword evidence="1 3" id="KW-0853">WD repeat</keyword>
<feature type="region of interest" description="Disordered" evidence="4">
    <location>
        <begin position="411"/>
        <end position="432"/>
    </location>
</feature>
<dbReference type="RefSeq" id="XP_020124086.1">
    <property type="nucleotide sequence ID" value="XM_020260311.1"/>
</dbReference>
<dbReference type="InterPro" id="IPR051350">
    <property type="entry name" value="WD_repeat-ST_regulator"/>
</dbReference>
<feature type="region of interest" description="Disordered" evidence="4">
    <location>
        <begin position="102"/>
        <end position="136"/>
    </location>
</feature>
<dbReference type="PROSITE" id="PS50294">
    <property type="entry name" value="WD_REPEATS_REGION"/>
    <property type="match status" value="2"/>
</dbReference>
<dbReference type="EMBL" id="LFMY01000001">
    <property type="protein sequence ID" value="OKL63965.1"/>
    <property type="molecule type" value="Genomic_DNA"/>
</dbReference>
<keyword evidence="2" id="KW-0677">Repeat</keyword>
<dbReference type="InterPro" id="IPR015943">
    <property type="entry name" value="WD40/YVTN_repeat-like_dom_sf"/>
</dbReference>
<feature type="repeat" description="WD" evidence="3">
    <location>
        <begin position="528"/>
        <end position="560"/>
    </location>
</feature>
<dbReference type="CDD" id="cd00200">
    <property type="entry name" value="WD40"/>
    <property type="match status" value="1"/>
</dbReference>
<dbReference type="PROSITE" id="PS50082">
    <property type="entry name" value="WD_REPEATS_2"/>
    <property type="match status" value="4"/>
</dbReference>
<evidence type="ECO:0000256" key="3">
    <source>
        <dbReference type="PROSITE-ProRule" id="PRU00221"/>
    </source>
</evidence>
<dbReference type="Pfam" id="PF00400">
    <property type="entry name" value="WD40"/>
    <property type="match status" value="5"/>
</dbReference>
<feature type="compositionally biased region" description="Polar residues" evidence="4">
    <location>
        <begin position="206"/>
        <end position="215"/>
    </location>
</feature>
<dbReference type="Gene3D" id="2.130.10.10">
    <property type="entry name" value="YVTN repeat-like/Quinoprotein amine dehydrogenase"/>
    <property type="match status" value="1"/>
</dbReference>
<feature type="repeat" description="WD" evidence="3">
    <location>
        <begin position="759"/>
        <end position="783"/>
    </location>
</feature>
<dbReference type="GO" id="GO:0034657">
    <property type="term" value="C:GID complex"/>
    <property type="evidence" value="ECO:0007669"/>
    <property type="project" value="TreeGrafter"/>
</dbReference>
<evidence type="ECO:0000259" key="5">
    <source>
        <dbReference type="PROSITE" id="PS50897"/>
    </source>
</evidence>
<name>A0A225BAM2_TALAT</name>
<feature type="compositionally biased region" description="Acidic residues" evidence="4">
    <location>
        <begin position="411"/>
        <end position="431"/>
    </location>
</feature>